<gene>
    <name evidence="4" type="ORF">KM92DES2_10296</name>
</gene>
<sequence length="288" mass="30067">MSKFLSRLALGALCIALGCPPTELVAEGASFAPAADSAKPATELAAEPSAGQPDSPESKAGQTDAQKTSASSQHAAPESSPAIPESAHPGSAANAEVCRSLPPLRELITSPFGNRRMPGWLSRRGVVMRDHGGVDIRAHMGWPVTAFKPGTVIRAGENGPLGISVDVRQEDGMTARYGHMSKTLVKTGQRVTAGEPVGLVGCTGRTTGAHLHFGLLDASGKAVDPLPYLHSADEVLRPAPADIPPVIEAQSCGPVMRGPNGRPTRMGTTLKDLDNYTPAPIPTWDQRR</sequence>
<protein>
    <submittedName>
        <fullName evidence="4">Peptidase M23</fullName>
    </submittedName>
</protein>
<feature type="region of interest" description="Disordered" evidence="1">
    <location>
        <begin position="253"/>
        <end position="288"/>
    </location>
</feature>
<feature type="signal peptide" evidence="2">
    <location>
        <begin position="1"/>
        <end position="25"/>
    </location>
</feature>
<keyword evidence="2" id="KW-0732">Signal</keyword>
<dbReference type="EMBL" id="FLUP01000001">
    <property type="protein sequence ID" value="SBV92648.1"/>
    <property type="molecule type" value="Genomic_DNA"/>
</dbReference>
<dbReference type="CDD" id="cd12797">
    <property type="entry name" value="M23_peptidase"/>
    <property type="match status" value="1"/>
</dbReference>
<feature type="compositionally biased region" description="Polar residues" evidence="1">
    <location>
        <begin position="60"/>
        <end position="74"/>
    </location>
</feature>
<reference evidence="4" key="1">
    <citation type="submission" date="2016-04" db="EMBL/GenBank/DDBJ databases">
        <authorList>
            <person name="Evans L.H."/>
            <person name="Alamgir A."/>
            <person name="Owens N."/>
            <person name="Weber N.D."/>
            <person name="Virtaneva K."/>
            <person name="Barbian K."/>
            <person name="Babar A."/>
            <person name="Rosenke K."/>
        </authorList>
    </citation>
    <scope>NUCLEOTIDE SEQUENCE</scope>
    <source>
        <strain evidence="4">92-2</strain>
    </source>
</reference>
<dbReference type="PANTHER" id="PTHR21666:SF270">
    <property type="entry name" value="MUREIN HYDROLASE ACTIVATOR ENVC"/>
    <property type="match status" value="1"/>
</dbReference>
<feature type="chain" id="PRO_5013007582" evidence="2">
    <location>
        <begin position="26"/>
        <end position="288"/>
    </location>
</feature>
<dbReference type="GO" id="GO:0004222">
    <property type="term" value="F:metalloendopeptidase activity"/>
    <property type="evidence" value="ECO:0007669"/>
    <property type="project" value="TreeGrafter"/>
</dbReference>
<dbReference type="Gene3D" id="2.70.70.10">
    <property type="entry name" value="Glucose Permease (Domain IIA)"/>
    <property type="match status" value="1"/>
</dbReference>
<evidence type="ECO:0000256" key="2">
    <source>
        <dbReference type="SAM" id="SignalP"/>
    </source>
</evidence>
<organism evidence="4">
    <name type="scientific">uncultured Desulfovibrio sp</name>
    <dbReference type="NCBI Taxonomy" id="167968"/>
    <lineage>
        <taxon>Bacteria</taxon>
        <taxon>Pseudomonadati</taxon>
        <taxon>Thermodesulfobacteriota</taxon>
        <taxon>Desulfovibrionia</taxon>
        <taxon>Desulfovibrionales</taxon>
        <taxon>Desulfovibrionaceae</taxon>
        <taxon>Desulfovibrio</taxon>
        <taxon>environmental samples</taxon>
    </lineage>
</organism>
<dbReference type="InterPro" id="IPR011055">
    <property type="entry name" value="Dup_hybrid_motif"/>
</dbReference>
<feature type="domain" description="M23ase beta-sheet core" evidence="3">
    <location>
        <begin position="130"/>
        <end position="225"/>
    </location>
</feature>
<dbReference type="RefSeq" id="WP_227117538.1">
    <property type="nucleotide sequence ID" value="NZ_LT598928.1"/>
</dbReference>
<dbReference type="AlphaFoldDB" id="A0A212IZJ9"/>
<dbReference type="Pfam" id="PF01551">
    <property type="entry name" value="Peptidase_M23"/>
    <property type="match status" value="1"/>
</dbReference>
<proteinExistence type="predicted"/>
<dbReference type="SUPFAM" id="SSF51261">
    <property type="entry name" value="Duplicated hybrid motif"/>
    <property type="match status" value="1"/>
</dbReference>
<dbReference type="PROSITE" id="PS51257">
    <property type="entry name" value="PROKAR_LIPOPROTEIN"/>
    <property type="match status" value="1"/>
</dbReference>
<evidence type="ECO:0000259" key="3">
    <source>
        <dbReference type="Pfam" id="PF01551"/>
    </source>
</evidence>
<evidence type="ECO:0000313" key="4">
    <source>
        <dbReference type="EMBL" id="SBV92648.1"/>
    </source>
</evidence>
<name>A0A212IZJ9_9BACT</name>
<dbReference type="InterPro" id="IPR016047">
    <property type="entry name" value="M23ase_b-sheet_dom"/>
</dbReference>
<dbReference type="InterPro" id="IPR050570">
    <property type="entry name" value="Cell_wall_metabolism_enzyme"/>
</dbReference>
<dbReference type="PANTHER" id="PTHR21666">
    <property type="entry name" value="PEPTIDASE-RELATED"/>
    <property type="match status" value="1"/>
</dbReference>
<accession>A0A212IZJ9</accession>
<feature type="region of interest" description="Disordered" evidence="1">
    <location>
        <begin position="33"/>
        <end position="94"/>
    </location>
</feature>
<evidence type="ECO:0000256" key="1">
    <source>
        <dbReference type="SAM" id="MobiDB-lite"/>
    </source>
</evidence>